<proteinExistence type="predicted"/>
<dbReference type="EMBL" id="JAOQBH010000002">
    <property type="protein sequence ID" value="KAJ4139887.1"/>
    <property type="molecule type" value="Genomic_DNA"/>
</dbReference>
<evidence type="ECO:0000313" key="2">
    <source>
        <dbReference type="Proteomes" id="UP001152024"/>
    </source>
</evidence>
<reference evidence="1" key="1">
    <citation type="submission" date="2022-09" db="EMBL/GenBank/DDBJ databases">
        <title>Fusarium specimens isolated from Avocado Roots.</title>
        <authorList>
            <person name="Stajich J."/>
            <person name="Roper C."/>
            <person name="Heimlech-Rivalta G."/>
        </authorList>
    </citation>
    <scope>NUCLEOTIDE SEQUENCE</scope>
    <source>
        <strain evidence="1">CF00095</strain>
    </source>
</reference>
<protein>
    <recommendedName>
        <fullName evidence="3">Peptide hydrolase</fullName>
    </recommendedName>
</protein>
<evidence type="ECO:0008006" key="3">
    <source>
        <dbReference type="Google" id="ProtNLM"/>
    </source>
</evidence>
<dbReference type="Proteomes" id="UP001152024">
    <property type="component" value="Unassembled WGS sequence"/>
</dbReference>
<name>A0ABQ8RPW5_FUSEQ</name>
<accession>A0ABQ8RPW5</accession>
<keyword evidence="2" id="KW-1185">Reference proteome</keyword>
<comment type="caution">
    <text evidence="1">The sequence shown here is derived from an EMBL/GenBank/DDBJ whole genome shotgun (WGS) entry which is preliminary data.</text>
</comment>
<evidence type="ECO:0000313" key="1">
    <source>
        <dbReference type="EMBL" id="KAJ4139887.1"/>
    </source>
</evidence>
<gene>
    <name evidence="1" type="ORF">NW768_001234</name>
</gene>
<sequence>MDVTIDILFRHLVFGTGLSLDPQSISSRIVRLDDTKSEAQKKVFVAHSDSWEAMGTKVFPVRRSPTGILDNAEKLIQHAMVVMRESFKLSSPIIVIYYIVSAYEEARTASVVVLLTQ</sequence>
<organism evidence="1 2">
    <name type="scientific">Fusarium equiseti</name>
    <name type="common">Fusarium scirpi</name>
    <dbReference type="NCBI Taxonomy" id="61235"/>
    <lineage>
        <taxon>Eukaryota</taxon>
        <taxon>Fungi</taxon>
        <taxon>Dikarya</taxon>
        <taxon>Ascomycota</taxon>
        <taxon>Pezizomycotina</taxon>
        <taxon>Sordariomycetes</taxon>
        <taxon>Hypocreomycetidae</taxon>
        <taxon>Hypocreales</taxon>
        <taxon>Nectriaceae</taxon>
        <taxon>Fusarium</taxon>
        <taxon>Fusarium incarnatum-equiseti species complex</taxon>
    </lineage>
</organism>